<keyword evidence="1" id="KW-0645">Protease</keyword>
<dbReference type="InterPro" id="IPR023365">
    <property type="entry name" value="Sortase_dom-sf"/>
</dbReference>
<name>A0ABW4CFQ4_9LACO</name>
<dbReference type="EMBL" id="JBHTOC010000004">
    <property type="protein sequence ID" value="MFD1429373.1"/>
    <property type="molecule type" value="Genomic_DNA"/>
</dbReference>
<comment type="caution">
    <text evidence="5">The sequence shown here is derived from an EMBL/GenBank/DDBJ whole genome shotgun (WGS) entry which is preliminary data.</text>
</comment>
<keyword evidence="4" id="KW-0472">Membrane</keyword>
<dbReference type="SUPFAM" id="SSF63817">
    <property type="entry name" value="Sortase"/>
    <property type="match status" value="1"/>
</dbReference>
<dbReference type="InterPro" id="IPR042007">
    <property type="entry name" value="Sortase_A"/>
</dbReference>
<accession>A0ABW4CFQ4</accession>
<dbReference type="Gene3D" id="2.40.260.10">
    <property type="entry name" value="Sortase"/>
    <property type="match status" value="1"/>
</dbReference>
<organism evidence="5 6">
    <name type="scientific">Lacticaseibacillus mingshuiensis</name>
    <dbReference type="NCBI Taxonomy" id="2799574"/>
    <lineage>
        <taxon>Bacteria</taxon>
        <taxon>Bacillati</taxon>
        <taxon>Bacillota</taxon>
        <taxon>Bacilli</taxon>
        <taxon>Lactobacillales</taxon>
        <taxon>Lactobacillaceae</taxon>
        <taxon>Lacticaseibacillus</taxon>
    </lineage>
</organism>
<dbReference type="Proteomes" id="UP001597196">
    <property type="component" value="Unassembled WGS sequence"/>
</dbReference>
<dbReference type="RefSeq" id="WP_203626297.1">
    <property type="nucleotide sequence ID" value="NZ_BOLQ01000003.1"/>
</dbReference>
<evidence type="ECO:0000313" key="6">
    <source>
        <dbReference type="Proteomes" id="UP001597196"/>
    </source>
</evidence>
<evidence type="ECO:0000256" key="4">
    <source>
        <dbReference type="SAM" id="Phobius"/>
    </source>
</evidence>
<reference evidence="6" key="1">
    <citation type="journal article" date="2019" name="Int. J. Syst. Evol. Microbiol.">
        <title>The Global Catalogue of Microorganisms (GCM) 10K type strain sequencing project: providing services to taxonomists for standard genome sequencing and annotation.</title>
        <authorList>
            <consortium name="The Broad Institute Genomics Platform"/>
            <consortium name="The Broad Institute Genome Sequencing Center for Infectious Disease"/>
            <person name="Wu L."/>
            <person name="Ma J."/>
        </authorList>
    </citation>
    <scope>NUCLEOTIDE SEQUENCE [LARGE SCALE GENOMIC DNA]</scope>
    <source>
        <strain evidence="6">CCM 8980</strain>
    </source>
</reference>
<dbReference type="InterPro" id="IPR005754">
    <property type="entry name" value="Sortase"/>
</dbReference>
<feature type="transmembrane region" description="Helical" evidence="4">
    <location>
        <begin position="20"/>
        <end position="42"/>
    </location>
</feature>
<keyword evidence="3" id="KW-0788">Thiol protease</keyword>
<dbReference type="NCBIfam" id="TIGR01076">
    <property type="entry name" value="sortase_fam"/>
    <property type="match status" value="1"/>
</dbReference>
<gene>
    <name evidence="5" type="ORF">ACFQ4P_03800</name>
</gene>
<keyword evidence="4" id="KW-1133">Transmembrane helix</keyword>
<evidence type="ECO:0000256" key="1">
    <source>
        <dbReference type="ARBA" id="ARBA00022670"/>
    </source>
</evidence>
<proteinExistence type="predicted"/>
<dbReference type="CDD" id="cd06165">
    <property type="entry name" value="Sortase_A"/>
    <property type="match status" value="1"/>
</dbReference>
<evidence type="ECO:0000256" key="2">
    <source>
        <dbReference type="ARBA" id="ARBA00022801"/>
    </source>
</evidence>
<keyword evidence="6" id="KW-1185">Reference proteome</keyword>
<keyword evidence="2" id="KW-0378">Hydrolase</keyword>
<keyword evidence="4" id="KW-0812">Transmembrane</keyword>
<sequence length="244" mass="26731">MAKNERAFSSNQRAKSVASWLGRLMVTLGLIISILFCLGYLAHDQLAKWLVTRQDVAVTATTIKKTQRVKTKPTFDLAKVAPLTLRTLSQANLAQGRLPVVGEVAIPALKWVLPISEGVANRNLAFSAGTLKPGQVMGQRNYALAGHHMLDQESILFGPLVKSTVGMQIVLTDMTHAYVYEIWSREQIPATRVSVIEDNTDYPTLTLITCDDYGEGRLAVQARLTNAVDFGALPAAWQKLLTGK</sequence>
<evidence type="ECO:0000256" key="3">
    <source>
        <dbReference type="ARBA" id="ARBA00022807"/>
    </source>
</evidence>
<protein>
    <submittedName>
        <fullName evidence="5">Class A sortase</fullName>
    </submittedName>
</protein>
<dbReference type="Pfam" id="PF04203">
    <property type="entry name" value="Sortase"/>
    <property type="match status" value="1"/>
</dbReference>
<evidence type="ECO:0000313" key="5">
    <source>
        <dbReference type="EMBL" id="MFD1429373.1"/>
    </source>
</evidence>